<accession>A0A7X0NKH5</accession>
<proteinExistence type="predicted"/>
<keyword evidence="2" id="KW-1185">Reference proteome</keyword>
<evidence type="ECO:0000313" key="1">
    <source>
        <dbReference type="EMBL" id="MBB6545093.1"/>
    </source>
</evidence>
<evidence type="ECO:0008006" key="3">
    <source>
        <dbReference type="Google" id="ProtNLM"/>
    </source>
</evidence>
<evidence type="ECO:0000313" key="2">
    <source>
        <dbReference type="Proteomes" id="UP000537141"/>
    </source>
</evidence>
<name>A0A7X0NKH5_9GAMM</name>
<gene>
    <name evidence="1" type="ORF">HNQ55_003635</name>
</gene>
<dbReference type="EMBL" id="JACHHU010000047">
    <property type="protein sequence ID" value="MBB6545093.1"/>
    <property type="molecule type" value="Genomic_DNA"/>
</dbReference>
<dbReference type="Proteomes" id="UP000537141">
    <property type="component" value="Unassembled WGS sequence"/>
</dbReference>
<reference evidence="1 2" key="1">
    <citation type="submission" date="2020-08" db="EMBL/GenBank/DDBJ databases">
        <title>Genomic Encyclopedia of Type Strains, Phase IV (KMG-IV): sequencing the most valuable type-strain genomes for metagenomic binning, comparative biology and taxonomic classification.</title>
        <authorList>
            <person name="Goeker M."/>
        </authorList>
    </citation>
    <scope>NUCLEOTIDE SEQUENCE [LARGE SCALE GENOMIC DNA]</scope>
    <source>
        <strain evidence="1 2">DSM 26287</strain>
    </source>
</reference>
<sequence>MNMYAYVGNDPVNATDPTGKFLVPGFLIGAGIELIAQAATGNFDASDVLIAGAVGAVTGGFAGKAAMSAIKGTITASKAVKQTTAVSAIASGTGSMGQDLANGDSISVTKAAISTVSGAAGGLVGGKVGNSFAGKLDSMSNAGGIASQVSGTTRSAMIGNTAGQTTSATTGGLNKAVDVGISVVDKKVKDNL</sequence>
<protein>
    <recommendedName>
        <fullName evidence="3">RHS repeat-associated core domain-containing protein</fullName>
    </recommendedName>
</protein>
<comment type="caution">
    <text evidence="1">The sequence shown here is derived from an EMBL/GenBank/DDBJ whole genome shotgun (WGS) entry which is preliminary data.</text>
</comment>
<dbReference type="AlphaFoldDB" id="A0A7X0NKH5"/>
<organism evidence="1 2">
    <name type="scientific">Thalassotalea piscium</name>
    <dbReference type="NCBI Taxonomy" id="1230533"/>
    <lineage>
        <taxon>Bacteria</taxon>
        <taxon>Pseudomonadati</taxon>
        <taxon>Pseudomonadota</taxon>
        <taxon>Gammaproteobacteria</taxon>
        <taxon>Alteromonadales</taxon>
        <taxon>Colwelliaceae</taxon>
        <taxon>Thalassotalea</taxon>
    </lineage>
</organism>